<dbReference type="GO" id="GO:0004134">
    <property type="term" value="F:4-alpha-glucanotransferase activity"/>
    <property type="evidence" value="ECO:0007669"/>
    <property type="project" value="InterPro"/>
</dbReference>
<dbReference type="InterPro" id="IPR032790">
    <property type="entry name" value="GDE_C"/>
</dbReference>
<dbReference type="Pfam" id="PF14702">
    <property type="entry name" value="hGDE_central"/>
    <property type="match status" value="1"/>
</dbReference>
<dbReference type="InterPro" id="IPR032788">
    <property type="entry name" value="AGL_central"/>
</dbReference>
<feature type="region of interest" description="Disordered" evidence="1">
    <location>
        <begin position="1"/>
        <end position="31"/>
    </location>
</feature>
<dbReference type="GO" id="GO:0004135">
    <property type="term" value="F:amylo-alpha-1,6-glucosidase activity"/>
    <property type="evidence" value="ECO:0007669"/>
    <property type="project" value="InterPro"/>
</dbReference>
<dbReference type="GO" id="GO:0005980">
    <property type="term" value="P:glycogen catabolic process"/>
    <property type="evidence" value="ECO:0007669"/>
    <property type="project" value="InterPro"/>
</dbReference>
<feature type="domain" description="Glycogen debranching enzyme central" evidence="3">
    <location>
        <begin position="180"/>
        <end position="478"/>
    </location>
</feature>
<dbReference type="InterPro" id="IPR008928">
    <property type="entry name" value="6-hairpin_glycosidase_sf"/>
</dbReference>
<dbReference type="PANTHER" id="PTHR10569">
    <property type="entry name" value="GLYCOGEN DEBRANCHING ENZYME"/>
    <property type="match status" value="1"/>
</dbReference>
<dbReference type="PANTHER" id="PTHR10569:SF2">
    <property type="entry name" value="GLYCOGEN DEBRANCHING ENZYME"/>
    <property type="match status" value="1"/>
</dbReference>
<dbReference type="SUPFAM" id="SSF48208">
    <property type="entry name" value="Six-hairpin glycosidases"/>
    <property type="match status" value="1"/>
</dbReference>
<name>A0A8E0RTQ6_9TREM</name>
<accession>A0A8E0RTQ6</accession>
<feature type="compositionally biased region" description="Basic residues" evidence="1">
    <location>
        <begin position="1"/>
        <end position="11"/>
    </location>
</feature>
<evidence type="ECO:0000259" key="2">
    <source>
        <dbReference type="Pfam" id="PF06202"/>
    </source>
</evidence>
<protein>
    <submittedName>
        <fullName evidence="4">Glycogen debranching enzyme</fullName>
    </submittedName>
</protein>
<evidence type="ECO:0000256" key="1">
    <source>
        <dbReference type="SAM" id="MobiDB-lite"/>
    </source>
</evidence>
<comment type="caution">
    <text evidence="4">The sequence shown here is derived from an EMBL/GenBank/DDBJ whole genome shotgun (WGS) entry which is preliminary data.</text>
</comment>
<dbReference type="OrthoDB" id="10248904at2759"/>
<evidence type="ECO:0000259" key="3">
    <source>
        <dbReference type="Pfam" id="PF14702"/>
    </source>
</evidence>
<proteinExistence type="predicted"/>
<dbReference type="InterPro" id="IPR010401">
    <property type="entry name" value="AGL/Gdb1"/>
</dbReference>
<evidence type="ECO:0000313" key="5">
    <source>
        <dbReference type="Proteomes" id="UP000728185"/>
    </source>
</evidence>
<keyword evidence="5" id="KW-1185">Reference proteome</keyword>
<reference evidence="4" key="1">
    <citation type="submission" date="2019-05" db="EMBL/GenBank/DDBJ databases">
        <title>Annotation for the trematode Fasciolopsis buski.</title>
        <authorList>
            <person name="Choi Y.-J."/>
        </authorList>
    </citation>
    <scope>NUCLEOTIDE SEQUENCE</scope>
    <source>
        <strain evidence="4">HT</strain>
        <tissue evidence="4">Whole worm</tissue>
    </source>
</reference>
<dbReference type="AlphaFoldDB" id="A0A8E0RTQ6"/>
<dbReference type="EMBL" id="LUCM01008080">
    <property type="protein sequence ID" value="KAA0188998.1"/>
    <property type="molecule type" value="Genomic_DNA"/>
</dbReference>
<dbReference type="Pfam" id="PF06202">
    <property type="entry name" value="GDE_C"/>
    <property type="match status" value="1"/>
</dbReference>
<evidence type="ECO:0000313" key="4">
    <source>
        <dbReference type="EMBL" id="KAA0188998.1"/>
    </source>
</evidence>
<organism evidence="4 5">
    <name type="scientific">Fasciolopsis buskii</name>
    <dbReference type="NCBI Taxonomy" id="27845"/>
    <lineage>
        <taxon>Eukaryota</taxon>
        <taxon>Metazoa</taxon>
        <taxon>Spiralia</taxon>
        <taxon>Lophotrochozoa</taxon>
        <taxon>Platyhelminthes</taxon>
        <taxon>Trematoda</taxon>
        <taxon>Digenea</taxon>
        <taxon>Plagiorchiida</taxon>
        <taxon>Echinostomata</taxon>
        <taxon>Echinostomatoidea</taxon>
        <taxon>Fasciolidae</taxon>
        <taxon>Fasciolopsis</taxon>
    </lineage>
</organism>
<dbReference type="Proteomes" id="UP000728185">
    <property type="component" value="Unassembled WGS sequence"/>
</dbReference>
<feature type="region of interest" description="Disordered" evidence="1">
    <location>
        <begin position="690"/>
        <end position="713"/>
    </location>
</feature>
<feature type="compositionally biased region" description="Polar residues" evidence="1">
    <location>
        <begin position="698"/>
        <end position="711"/>
    </location>
</feature>
<feature type="domain" description="Glycogen debranching enzyme C-terminal" evidence="2">
    <location>
        <begin position="593"/>
        <end position="1013"/>
    </location>
</feature>
<sequence>MPHPHRPHPHHPNPGDLHPLPPPPPPHHHHHHCEQCFSASSQNIFLLFIVSATIFYTDFPPRRQHSIQSLSAHSCPNFGSQLHRFGVTRPAGAFFDQTGKHRLYPCVAHALLYDQTHDNQSVAEKHCAFNFLPLSALCALACCAIGSTRGYDEMVPHNVDVVTETRYYSRWPETISDQTGLVEAKSMLNELHSWLSYQGFSETYVDQVTENVIAITRICPQTRESIVIVAHCAFHQGVVDGGHRDFHPIELGGYVNRLLFEIQTVYNCADRPEAHFKRHTNYINGLSDVKFSVLANTEGKSSRMFRVERFTNAQGIPLDQLHFHNFPPGSIVVVSVRLTEIQEKALSSLHELMRSQFSHRLMRQRLSIGMGRGKNAYMPRMLPSETSVLEPNELRTQVSNLNLVELNWALFRCEAEERVEEPYAGAYDIPDFGKLCYCGFQSIASVLEDVRSKNDLGHPVCGHLRNGDWLAHYLAQRLCSLPPNSKGILTEDLVKTGKILHTIFSHLKDLPRYLTPAYFEALVTAVRDLMANETTHRMANWIRGCSSLVKRLALATNQFYGYIGNCVLPPAIPLLPAEMGPQSLPMAGVPLRCSLSAGLPHFAEGMWRCWGRDTFIALRGCMLLTERFDEAASIILSYASLVRHGLIPNLTGEGQGVHPRYNCRDAVWFWLYAVMCYDNVIKNSEDVISTRSPEDSETNSSYSAPQVNTHSAAGGSRLSWIPLAARSQSILERPVWRWFPSDMASGWPVEKPERRNSVISSRVQPLHEIIQEVLQRHVSGIQFTERNAGPNLDEHMQPEGFNITISVDPNTGFPCGGNAFNCGTWMDKMGSSDRAGNRGKPATPRDGSAVELVGLVHAVVSWLDQMHHTSSPTGGSCYPHSGVQLSDGKFFTWSDWLDRLQRNFERYFWIPSDTTDPSLVYNRGIYRDSVGSSAGYTDNQLRPNFLVTMVVAPKLFTPKRAWQALEIAKEKLAGPLGMRTLSENDMAYRGNYDNSNDGTDYAIARGFNYHQVGTNIHKQASRLISAGYNFARVRALVCLTFWFR</sequence>
<gene>
    <name evidence="4" type="ORF">FBUS_10428</name>
</gene>